<gene>
    <name evidence="1" type="ORF">Satyrvirus44_1</name>
</gene>
<organism evidence="1">
    <name type="scientific">Satyrvirus sp</name>
    <dbReference type="NCBI Taxonomy" id="2487771"/>
    <lineage>
        <taxon>Viruses</taxon>
        <taxon>Varidnaviria</taxon>
        <taxon>Bamfordvirae</taxon>
        <taxon>Nucleocytoviricota</taxon>
        <taxon>Megaviricetes</taxon>
        <taxon>Imitervirales</taxon>
        <taxon>Mimiviridae</taxon>
        <taxon>Megamimivirinae</taxon>
    </lineage>
</organism>
<protein>
    <submittedName>
        <fullName evidence="1">Uncharacterized protein</fullName>
    </submittedName>
</protein>
<dbReference type="EMBL" id="MK072480">
    <property type="protein sequence ID" value="AYV85806.1"/>
    <property type="molecule type" value="Genomic_DNA"/>
</dbReference>
<sequence length="332" mass="39046">YYLDWFYEDGINIQGSDVITSVYIIKYNIPDSDGIFYKIIGTGSYVEATDSEKIKSYYGANYGIMPMLSFGTPHLYFGSSVISSDSLQYYSGKEYLINISYINLISKAVIDNKDPLYGLGVGHLKIHSYENEYPYIKDSSIELFRKNLYLDMRKYFGDRYIRHFGSTNLSTKCKGYIYMLYFYKLTDFVELDSMAFPLNMMLSDAFLPLSLDPKEKDSIFDQDYKFSLVFPMGLAQKDDDTLLVTCGEGDFYSIELEFNKNEVLDLVKHNARCLNFRKYNYYIIATYQGRVYVEDRLETIMQKIRNNELPSEYKYHKYKTKYMRMKNEINKN</sequence>
<evidence type="ECO:0000313" key="1">
    <source>
        <dbReference type="EMBL" id="AYV85806.1"/>
    </source>
</evidence>
<proteinExistence type="predicted"/>
<feature type="non-terminal residue" evidence="1">
    <location>
        <position position="1"/>
    </location>
</feature>
<accession>A0A3G5AF10</accession>
<reference evidence="1" key="1">
    <citation type="submission" date="2018-10" db="EMBL/GenBank/DDBJ databases">
        <title>Hidden diversity of soil giant viruses.</title>
        <authorList>
            <person name="Schulz F."/>
            <person name="Alteio L."/>
            <person name="Goudeau D."/>
            <person name="Ryan E.M."/>
            <person name="Malmstrom R.R."/>
            <person name="Blanchard J."/>
            <person name="Woyke T."/>
        </authorList>
    </citation>
    <scope>NUCLEOTIDE SEQUENCE</scope>
    <source>
        <strain evidence="1">SAV1</strain>
    </source>
</reference>
<name>A0A3G5AF10_9VIRU</name>